<evidence type="ECO:0000313" key="3">
    <source>
        <dbReference type="Proteomes" id="UP000535276"/>
    </source>
</evidence>
<feature type="compositionally biased region" description="Basic and acidic residues" evidence="1">
    <location>
        <begin position="35"/>
        <end position="52"/>
    </location>
</feature>
<evidence type="ECO:0008006" key="4">
    <source>
        <dbReference type="Google" id="ProtNLM"/>
    </source>
</evidence>
<dbReference type="AlphaFoldDB" id="A0A7Z0DUX5"/>
<reference evidence="2 3" key="1">
    <citation type="submission" date="2020-07" db="EMBL/GenBank/DDBJ databases">
        <title>Genomic Encyclopedia of Type Strains, Phase IV (KMG-V): Genome sequencing to study the core and pangenomes of soil and plant-associated prokaryotes.</title>
        <authorList>
            <person name="Whitman W."/>
        </authorList>
    </citation>
    <scope>NUCLEOTIDE SEQUENCE [LARGE SCALE GENOMIC DNA]</scope>
    <source>
        <strain evidence="2 3">SEMIA 4052</strain>
    </source>
</reference>
<evidence type="ECO:0000313" key="2">
    <source>
        <dbReference type="EMBL" id="NYJ09783.1"/>
    </source>
</evidence>
<protein>
    <recommendedName>
        <fullName evidence="4">Multidrug transporter</fullName>
    </recommendedName>
</protein>
<dbReference type="Proteomes" id="UP000535276">
    <property type="component" value="Unassembled WGS sequence"/>
</dbReference>
<gene>
    <name evidence="2" type="ORF">GGI64_000802</name>
</gene>
<proteinExistence type="predicted"/>
<comment type="caution">
    <text evidence="2">The sequence shown here is derived from an EMBL/GenBank/DDBJ whole genome shotgun (WGS) entry which is preliminary data.</text>
</comment>
<accession>A0A7Z0DUX5</accession>
<organism evidence="2 3">
    <name type="scientific">Rhizobium leguminosarum</name>
    <dbReference type="NCBI Taxonomy" id="384"/>
    <lineage>
        <taxon>Bacteria</taxon>
        <taxon>Pseudomonadati</taxon>
        <taxon>Pseudomonadota</taxon>
        <taxon>Alphaproteobacteria</taxon>
        <taxon>Hyphomicrobiales</taxon>
        <taxon>Rhizobiaceae</taxon>
        <taxon>Rhizobium/Agrobacterium group</taxon>
        <taxon>Rhizobium</taxon>
    </lineage>
</organism>
<feature type="region of interest" description="Disordered" evidence="1">
    <location>
        <begin position="1"/>
        <end position="52"/>
    </location>
</feature>
<feature type="compositionally biased region" description="Basic and acidic residues" evidence="1">
    <location>
        <begin position="1"/>
        <end position="28"/>
    </location>
</feature>
<dbReference type="RefSeq" id="WP_179610716.1">
    <property type="nucleotide sequence ID" value="NZ_JACBZV010000001.1"/>
</dbReference>
<sequence length="52" mass="5859">MTGRKTIDVGRDSKTGHFIPVKEAERRPNNTTVERIPKPGRGDTKGEPSRRK</sequence>
<name>A0A7Z0DUX5_RHILE</name>
<dbReference type="EMBL" id="JACBZV010000001">
    <property type="protein sequence ID" value="NYJ09783.1"/>
    <property type="molecule type" value="Genomic_DNA"/>
</dbReference>
<evidence type="ECO:0000256" key="1">
    <source>
        <dbReference type="SAM" id="MobiDB-lite"/>
    </source>
</evidence>